<reference evidence="1" key="1">
    <citation type="submission" date="2016-04" db="EMBL/GenBank/DDBJ databases">
        <authorList>
            <person name="Calderon-Fernandez G.M.Sr."/>
        </authorList>
    </citation>
    <scope>NUCLEOTIDE SEQUENCE</scope>
    <source>
        <strain evidence="1">Int1</strain>
        <tissue evidence="1">Integument</tissue>
    </source>
</reference>
<accession>A0A161M671</accession>
<dbReference type="AlphaFoldDB" id="A0A161M671"/>
<proteinExistence type="predicted"/>
<evidence type="ECO:0000313" key="1">
    <source>
        <dbReference type="EMBL" id="JAR97330.1"/>
    </source>
</evidence>
<name>A0A161M671_TRIIF</name>
<dbReference type="EMBL" id="GEMB01005994">
    <property type="protein sequence ID" value="JAR97330.1"/>
    <property type="molecule type" value="Transcribed_RNA"/>
</dbReference>
<sequence length="27" mass="3288">MRLINIGLRTHLLQLISPLRPTLYRLW</sequence>
<reference evidence="1" key="2">
    <citation type="journal article" date="2017" name="J. Med. Entomol.">
        <title>Transcriptome Analysis of the Triatoma infestans (Hemiptera: Reduviidae) Integument.</title>
        <authorList>
            <person name="Calderon-Fernandez G.M."/>
            <person name="Moriconi D.E."/>
            <person name="Dulbecco A.B."/>
            <person name="Juarez M.P."/>
        </authorList>
    </citation>
    <scope>NUCLEOTIDE SEQUENCE</scope>
    <source>
        <strain evidence="1">Int1</strain>
        <tissue evidence="1">Integument</tissue>
    </source>
</reference>
<protein>
    <submittedName>
        <fullName evidence="1">Lian-aa1 retrotransposon protein</fullName>
    </submittedName>
</protein>
<organism evidence="1">
    <name type="scientific">Triatoma infestans</name>
    <name type="common">Assassin bug</name>
    <dbReference type="NCBI Taxonomy" id="30076"/>
    <lineage>
        <taxon>Eukaryota</taxon>
        <taxon>Metazoa</taxon>
        <taxon>Ecdysozoa</taxon>
        <taxon>Arthropoda</taxon>
        <taxon>Hexapoda</taxon>
        <taxon>Insecta</taxon>
        <taxon>Pterygota</taxon>
        <taxon>Neoptera</taxon>
        <taxon>Paraneoptera</taxon>
        <taxon>Hemiptera</taxon>
        <taxon>Heteroptera</taxon>
        <taxon>Panheteroptera</taxon>
        <taxon>Cimicomorpha</taxon>
        <taxon>Reduviidae</taxon>
        <taxon>Triatominae</taxon>
        <taxon>Triatoma</taxon>
    </lineage>
</organism>